<comment type="similarity">
    <text evidence="2">Belongs to the ABC transporter superfamily.</text>
</comment>
<dbReference type="RefSeq" id="WP_350937357.1">
    <property type="nucleotide sequence ID" value="NZ_JAYWLC010000008.1"/>
</dbReference>
<reference evidence="7 8" key="2">
    <citation type="submission" date="2024-06" db="EMBL/GenBank/DDBJ databases">
        <title>Thioclava kandeliae sp. nov. from a rhizosphere soil sample of Kandelia candel in a mangrove.</title>
        <authorList>
            <person name="Mu T."/>
        </authorList>
    </citation>
    <scope>NUCLEOTIDE SEQUENCE [LARGE SCALE GENOMIC DNA]</scope>
    <source>
        <strain evidence="7 8">CPCC 100088</strain>
    </source>
</reference>
<protein>
    <submittedName>
        <fullName evidence="7">ABC transporter ATP-binding protein</fullName>
    </submittedName>
</protein>
<name>A0ABV1SHY1_9RHOB</name>
<dbReference type="PROSITE" id="PS50893">
    <property type="entry name" value="ABC_TRANSPORTER_2"/>
    <property type="match status" value="2"/>
</dbReference>
<dbReference type="CDD" id="cd03257">
    <property type="entry name" value="ABC_NikE_OppD_transporters"/>
    <property type="match status" value="2"/>
</dbReference>
<comment type="subcellular location">
    <subcellularLocation>
        <location evidence="1">Cell inner membrane</location>
        <topology evidence="1">Peripheral membrane protein</topology>
    </subcellularLocation>
</comment>
<evidence type="ECO:0000256" key="2">
    <source>
        <dbReference type="ARBA" id="ARBA00005417"/>
    </source>
</evidence>
<feature type="domain" description="ABC transporter" evidence="6">
    <location>
        <begin position="273"/>
        <end position="520"/>
    </location>
</feature>
<dbReference type="Pfam" id="PF00005">
    <property type="entry name" value="ABC_tran"/>
    <property type="match status" value="2"/>
</dbReference>
<sequence length="540" mass="59209">MTDQSFIEVQGLTIEAAGREIVRDVSFSARKGEVVALIGESGSGKSTIALSLMGYARPGCTISKGQIRVGQRDVRALSKAQLRDYRGRDISYVAQSAAAAFNPVKRIRSQVVEAAKLHNTMSKDAALARQKELMATMALPDPETIGERYVHQVSGGQLQRMMAAMAMMNTPEVMIFDEPTTALDVTTQVEVLKAFKDMIRQQGVTAIYVSHDLGVVAQIADRIIVLKDGQVMENNEAGAVLDRPQSGFTSALLKASEPRRLELDTTPDPDTVLEVGMLTAGYGPIRNNMPRHPVLRDISFKIGKGQTLGLIGESGSGKSTMGRVLAGLLPAAHGYGLLNGRELNITNARKRSKQDRRELQIAFQMADTALNPRLSNADILGRPLKFYHGLGREARRKRVLELLDMVRLPAHLADLSPRELSGGQKQRINLARALAAEPSLVICDEVTSALDTVVANAVIELLVELQRELGLSYLFISHDLGKVEAMCNEVMVLYKGREVERAPRDRLSADPQHSYTRDLVRAVPQLRRGWLEEVTGQGLY</sequence>
<evidence type="ECO:0000313" key="7">
    <source>
        <dbReference type="EMBL" id="MER5172496.1"/>
    </source>
</evidence>
<keyword evidence="8" id="KW-1185">Reference proteome</keyword>
<dbReference type="InterPro" id="IPR027417">
    <property type="entry name" value="P-loop_NTPase"/>
</dbReference>
<keyword evidence="4" id="KW-0547">Nucleotide-binding</keyword>
<dbReference type="SMART" id="SM00382">
    <property type="entry name" value="AAA"/>
    <property type="match status" value="2"/>
</dbReference>
<dbReference type="Gene3D" id="3.40.50.300">
    <property type="entry name" value="P-loop containing nucleotide triphosphate hydrolases"/>
    <property type="match status" value="2"/>
</dbReference>
<dbReference type="Pfam" id="PF08352">
    <property type="entry name" value="oligo_HPY"/>
    <property type="match status" value="1"/>
</dbReference>
<dbReference type="InterPro" id="IPR013563">
    <property type="entry name" value="Oligopep_ABC_C"/>
</dbReference>
<evidence type="ECO:0000256" key="5">
    <source>
        <dbReference type="ARBA" id="ARBA00022840"/>
    </source>
</evidence>
<keyword evidence="3" id="KW-0813">Transport</keyword>
<evidence type="ECO:0000256" key="4">
    <source>
        <dbReference type="ARBA" id="ARBA00022741"/>
    </source>
</evidence>
<dbReference type="InterPro" id="IPR003439">
    <property type="entry name" value="ABC_transporter-like_ATP-bd"/>
</dbReference>
<feature type="domain" description="ABC transporter" evidence="6">
    <location>
        <begin position="7"/>
        <end position="253"/>
    </location>
</feature>
<evidence type="ECO:0000256" key="1">
    <source>
        <dbReference type="ARBA" id="ARBA00004417"/>
    </source>
</evidence>
<evidence type="ECO:0000259" key="6">
    <source>
        <dbReference type="PROSITE" id="PS50893"/>
    </source>
</evidence>
<gene>
    <name evidence="7" type="ORF">VSX56_11990</name>
</gene>
<dbReference type="PANTHER" id="PTHR43776">
    <property type="entry name" value="TRANSPORT ATP-BINDING PROTEIN"/>
    <property type="match status" value="1"/>
</dbReference>
<dbReference type="Proteomes" id="UP001438953">
    <property type="component" value="Unassembled WGS sequence"/>
</dbReference>
<dbReference type="InterPro" id="IPR050319">
    <property type="entry name" value="ABC_transp_ATP-bind"/>
</dbReference>
<dbReference type="SUPFAM" id="SSF52540">
    <property type="entry name" value="P-loop containing nucleoside triphosphate hydrolases"/>
    <property type="match status" value="2"/>
</dbReference>
<dbReference type="PANTHER" id="PTHR43776:SF7">
    <property type="entry name" value="D,D-DIPEPTIDE TRANSPORT ATP-BINDING PROTEIN DDPF-RELATED"/>
    <property type="match status" value="1"/>
</dbReference>
<organism evidence="7 8">
    <name type="scientific">Thioclava kandeliae</name>
    <dbReference type="NCBI Taxonomy" id="3070818"/>
    <lineage>
        <taxon>Bacteria</taxon>
        <taxon>Pseudomonadati</taxon>
        <taxon>Pseudomonadota</taxon>
        <taxon>Alphaproteobacteria</taxon>
        <taxon>Rhodobacterales</taxon>
        <taxon>Paracoccaceae</taxon>
        <taxon>Thioclava</taxon>
    </lineage>
</organism>
<comment type="caution">
    <text evidence="7">The sequence shown here is derived from an EMBL/GenBank/DDBJ whole genome shotgun (WGS) entry which is preliminary data.</text>
</comment>
<proteinExistence type="inferred from homology"/>
<dbReference type="GO" id="GO:0005524">
    <property type="term" value="F:ATP binding"/>
    <property type="evidence" value="ECO:0007669"/>
    <property type="project" value="UniProtKB-KW"/>
</dbReference>
<evidence type="ECO:0000313" key="8">
    <source>
        <dbReference type="Proteomes" id="UP001438953"/>
    </source>
</evidence>
<dbReference type="EMBL" id="JAYWLC010000008">
    <property type="protein sequence ID" value="MER5172496.1"/>
    <property type="molecule type" value="Genomic_DNA"/>
</dbReference>
<dbReference type="PROSITE" id="PS00211">
    <property type="entry name" value="ABC_TRANSPORTER_1"/>
    <property type="match status" value="1"/>
</dbReference>
<dbReference type="NCBIfam" id="NF007739">
    <property type="entry name" value="PRK10419.1"/>
    <property type="match status" value="2"/>
</dbReference>
<keyword evidence="5 7" id="KW-0067">ATP-binding</keyword>
<dbReference type="InterPro" id="IPR003593">
    <property type="entry name" value="AAA+_ATPase"/>
</dbReference>
<dbReference type="InterPro" id="IPR017871">
    <property type="entry name" value="ABC_transporter-like_CS"/>
</dbReference>
<accession>A0ABV1SHY1</accession>
<reference evidence="7 8" key="1">
    <citation type="submission" date="2024-01" db="EMBL/GenBank/DDBJ databases">
        <authorList>
            <person name="Deng Y."/>
            <person name="Su J."/>
        </authorList>
    </citation>
    <scope>NUCLEOTIDE SEQUENCE [LARGE SCALE GENOMIC DNA]</scope>
    <source>
        <strain evidence="7 8">CPCC 100088</strain>
    </source>
</reference>
<evidence type="ECO:0000256" key="3">
    <source>
        <dbReference type="ARBA" id="ARBA00022448"/>
    </source>
</evidence>